<gene>
    <name evidence="2" type="ORF">IEN85_02745</name>
</gene>
<keyword evidence="3" id="KW-1185">Reference proteome</keyword>
<feature type="region of interest" description="Disordered" evidence="1">
    <location>
        <begin position="31"/>
        <end position="65"/>
    </location>
</feature>
<name>A0A927IFS2_9BACT</name>
<comment type="caution">
    <text evidence="2">The sequence shown here is derived from an EMBL/GenBank/DDBJ whole genome shotgun (WGS) entry which is preliminary data.</text>
</comment>
<dbReference type="EMBL" id="JACYFG010000006">
    <property type="protein sequence ID" value="MBD5778396.1"/>
    <property type="molecule type" value="Genomic_DNA"/>
</dbReference>
<accession>A0A927IFS2</accession>
<dbReference type="AlphaFoldDB" id="A0A927IFS2"/>
<dbReference type="Proteomes" id="UP000622317">
    <property type="component" value="Unassembled WGS sequence"/>
</dbReference>
<sequence length="188" mass="21077">MHPKFNYAIIGSSLLAFGIYLGTKLSHRPEEIEPFSKNPSKSAQEIERIRSIPKPQAPDPSVPVQTKPPAVRINALAQLNDPSHEPQTDIRIIEHLFGQVRTVFHELPSGDHQEIVAFLRGKNPRAIEYLPADDPNLNDEGEIVDRWGTPFFFHALSRHRIEVRSAGPDQIHWSGDDIVSESQDAPAT</sequence>
<proteinExistence type="predicted"/>
<dbReference type="RefSeq" id="WP_191615540.1">
    <property type="nucleotide sequence ID" value="NZ_JACYFG010000006.1"/>
</dbReference>
<protein>
    <submittedName>
        <fullName evidence="2">Uncharacterized protein</fullName>
    </submittedName>
</protein>
<evidence type="ECO:0000313" key="3">
    <source>
        <dbReference type="Proteomes" id="UP000622317"/>
    </source>
</evidence>
<reference evidence="2" key="1">
    <citation type="submission" date="2020-09" db="EMBL/GenBank/DDBJ databases">
        <title>Pelagicoccus enzymogenes sp. nov. with an EPS production, isolated from marine sediment.</title>
        <authorList>
            <person name="Feng X."/>
        </authorList>
    </citation>
    <scope>NUCLEOTIDE SEQUENCE</scope>
    <source>
        <strain evidence="2">NFK12</strain>
    </source>
</reference>
<organism evidence="2 3">
    <name type="scientific">Pelagicoccus enzymogenes</name>
    <dbReference type="NCBI Taxonomy" id="2773457"/>
    <lineage>
        <taxon>Bacteria</taxon>
        <taxon>Pseudomonadati</taxon>
        <taxon>Verrucomicrobiota</taxon>
        <taxon>Opitutia</taxon>
        <taxon>Puniceicoccales</taxon>
        <taxon>Pelagicoccaceae</taxon>
        <taxon>Pelagicoccus</taxon>
    </lineage>
</organism>
<evidence type="ECO:0000313" key="2">
    <source>
        <dbReference type="EMBL" id="MBD5778396.1"/>
    </source>
</evidence>
<evidence type="ECO:0000256" key="1">
    <source>
        <dbReference type="SAM" id="MobiDB-lite"/>
    </source>
</evidence>